<evidence type="ECO:0000313" key="15">
    <source>
        <dbReference type="EMBL" id="ELR14454.1"/>
    </source>
</evidence>
<organism evidence="15 16">
    <name type="scientific">Acanthamoeba castellanii (strain ATCC 30010 / Neff)</name>
    <dbReference type="NCBI Taxonomy" id="1257118"/>
    <lineage>
        <taxon>Eukaryota</taxon>
        <taxon>Amoebozoa</taxon>
        <taxon>Discosea</taxon>
        <taxon>Longamoebia</taxon>
        <taxon>Centramoebida</taxon>
        <taxon>Acanthamoebidae</taxon>
        <taxon>Acanthamoeba</taxon>
    </lineage>
</organism>
<dbReference type="KEGG" id="acan:ACA1_191520"/>
<dbReference type="Pfam" id="PF15924">
    <property type="entry name" value="ALG11_N"/>
    <property type="match status" value="1"/>
</dbReference>
<keyword evidence="7" id="KW-0812">Transmembrane</keyword>
<evidence type="ECO:0000256" key="6">
    <source>
        <dbReference type="ARBA" id="ARBA00022679"/>
    </source>
</evidence>
<evidence type="ECO:0000259" key="13">
    <source>
        <dbReference type="Pfam" id="PF00534"/>
    </source>
</evidence>
<proteinExistence type="inferred from homology"/>
<evidence type="ECO:0000313" key="16">
    <source>
        <dbReference type="Proteomes" id="UP000011083"/>
    </source>
</evidence>
<dbReference type="OMA" id="ARLYGWV"/>
<dbReference type="EMBL" id="KB008052">
    <property type="protein sequence ID" value="ELR14454.1"/>
    <property type="molecule type" value="Genomic_DNA"/>
</dbReference>
<evidence type="ECO:0000256" key="1">
    <source>
        <dbReference type="ARBA" id="ARBA00004389"/>
    </source>
</evidence>
<dbReference type="RefSeq" id="XP_004336467.1">
    <property type="nucleotide sequence ID" value="XM_004336419.1"/>
</dbReference>
<evidence type="ECO:0000256" key="8">
    <source>
        <dbReference type="ARBA" id="ARBA00022824"/>
    </source>
</evidence>
<dbReference type="Proteomes" id="UP000011083">
    <property type="component" value="Unassembled WGS sequence"/>
</dbReference>
<comment type="similarity">
    <text evidence="12">Belongs to the glycosyltransferase group 1 family. Glycosyltransferase 4 subfamily.</text>
</comment>
<comment type="subcellular location">
    <subcellularLocation>
        <location evidence="1">Endoplasmic reticulum membrane</location>
        <topology evidence="1">Single-pass membrane protein</topology>
    </subcellularLocation>
</comment>
<dbReference type="InterPro" id="IPR001296">
    <property type="entry name" value="Glyco_trans_1"/>
</dbReference>
<evidence type="ECO:0000256" key="4">
    <source>
        <dbReference type="ARBA" id="ARBA00022018"/>
    </source>
</evidence>
<evidence type="ECO:0000256" key="12">
    <source>
        <dbReference type="RuleBase" id="RU367051"/>
    </source>
</evidence>
<keyword evidence="6 12" id="KW-0808">Transferase</keyword>
<dbReference type="UniPathway" id="UPA00378"/>
<dbReference type="PANTHER" id="PTHR45919:SF1">
    <property type="entry name" value="GDP-MAN:MAN(3)GLCNAC(2)-PP-DOL ALPHA-1,2-MANNOSYLTRANSFERASE"/>
    <property type="match status" value="1"/>
</dbReference>
<feature type="domain" description="ALG11 mannosyltransferase N-terminal" evidence="14">
    <location>
        <begin position="23"/>
        <end position="214"/>
    </location>
</feature>
<protein>
    <recommendedName>
        <fullName evidence="4 12">GDP-Man:Man(3)GlcNAc(2)-PP-Dol alpha-1,2-mannosyltransferase</fullName>
        <ecNumber evidence="3 12">2.4.1.131</ecNumber>
    </recommendedName>
</protein>
<reference evidence="15 16" key="1">
    <citation type="journal article" date="2013" name="Genome Biol.">
        <title>Genome of Acanthamoeba castellanii highlights extensive lateral gene transfer and early evolution of tyrosine kinase signaling.</title>
        <authorList>
            <person name="Clarke M."/>
            <person name="Lohan A.J."/>
            <person name="Liu B."/>
            <person name="Lagkouvardos I."/>
            <person name="Roy S."/>
            <person name="Zafar N."/>
            <person name="Bertelli C."/>
            <person name="Schilde C."/>
            <person name="Kianianmomeni A."/>
            <person name="Burglin T.R."/>
            <person name="Frech C."/>
            <person name="Turcotte B."/>
            <person name="Kopec K.O."/>
            <person name="Synnott J.M."/>
            <person name="Choo C."/>
            <person name="Paponov I."/>
            <person name="Finkler A."/>
            <person name="Soon Heng Tan C."/>
            <person name="Hutchins A.P."/>
            <person name="Weinmeier T."/>
            <person name="Rattei T."/>
            <person name="Chu J.S."/>
            <person name="Gimenez G."/>
            <person name="Irimia M."/>
            <person name="Rigden D.J."/>
            <person name="Fitzpatrick D.A."/>
            <person name="Lorenzo-Morales J."/>
            <person name="Bateman A."/>
            <person name="Chiu C.H."/>
            <person name="Tang P."/>
            <person name="Hegemann P."/>
            <person name="Fromm H."/>
            <person name="Raoult D."/>
            <person name="Greub G."/>
            <person name="Miranda-Saavedra D."/>
            <person name="Chen N."/>
            <person name="Nash P."/>
            <person name="Ginger M.L."/>
            <person name="Horn M."/>
            <person name="Schaap P."/>
            <person name="Caler L."/>
            <person name="Loftus B."/>
        </authorList>
    </citation>
    <scope>NUCLEOTIDE SEQUENCE [LARGE SCALE GENOMIC DNA]</scope>
    <source>
        <strain evidence="15 16">Neff</strain>
    </source>
</reference>
<dbReference type="GO" id="GO:0005789">
    <property type="term" value="C:endoplasmic reticulum membrane"/>
    <property type="evidence" value="ECO:0007669"/>
    <property type="project" value="UniProtKB-SubCell"/>
</dbReference>
<dbReference type="STRING" id="1257118.L8GNP5"/>
<comment type="pathway">
    <text evidence="2 12">Protein modification; protein glycosylation.</text>
</comment>
<dbReference type="Gene3D" id="3.40.50.2000">
    <property type="entry name" value="Glycogen Phosphorylase B"/>
    <property type="match status" value="1"/>
</dbReference>
<dbReference type="OrthoDB" id="2276068at2759"/>
<dbReference type="Pfam" id="PF00534">
    <property type="entry name" value="Glycos_transf_1"/>
    <property type="match status" value="1"/>
</dbReference>
<comment type="function">
    <text evidence="12">GDP-Man:Man(3)GlcNAc(2)-PP-Dol alpha-1,2-mannosyltransferase that operates in the biosynthetic pathway of dolichol-linked oligosaccharides, the glycan precursors employed in protein asparagine (N)-glycosylation. The assembly of dolichol-linked oligosaccharides begins on the cytosolic side of the endoplasmic reticulum membrane and finishes in its lumen. The sequential addition of sugars to dolichol pyrophosphate produces dolichol-linked oligosaccharides containing fourteen sugars, including two GlcNAcs, nine mannoses and three glucoses. Once assembled, the oligosaccharide is transferred from the lipid to nascent proteins by oligosaccharyltransferases. Catalyzes, on the cytoplasmic face of the endoplasmic reticulum, the addition of the fourth and fifth mannose residues to the dolichol-linked oligosaccharide chain, to produce Man(5)GlcNAc(2)-PP-dolichol core oligosaccharide.</text>
</comment>
<evidence type="ECO:0000256" key="10">
    <source>
        <dbReference type="ARBA" id="ARBA00023136"/>
    </source>
</evidence>
<evidence type="ECO:0000259" key="14">
    <source>
        <dbReference type="Pfam" id="PF15924"/>
    </source>
</evidence>
<evidence type="ECO:0000256" key="5">
    <source>
        <dbReference type="ARBA" id="ARBA00022676"/>
    </source>
</evidence>
<keyword evidence="16" id="KW-1185">Reference proteome</keyword>
<keyword evidence="5 12" id="KW-0328">Glycosyltransferase</keyword>
<accession>L8GNP5</accession>
<evidence type="ECO:0000256" key="7">
    <source>
        <dbReference type="ARBA" id="ARBA00022692"/>
    </source>
</evidence>
<dbReference type="SUPFAM" id="SSF53756">
    <property type="entry name" value="UDP-Glycosyltransferase/glycogen phosphorylase"/>
    <property type="match status" value="1"/>
</dbReference>
<dbReference type="VEuPathDB" id="AmoebaDB:ACA1_191520"/>
<evidence type="ECO:0000256" key="9">
    <source>
        <dbReference type="ARBA" id="ARBA00022989"/>
    </source>
</evidence>
<dbReference type="InterPro" id="IPR038013">
    <property type="entry name" value="ALG11"/>
</dbReference>
<dbReference type="InterPro" id="IPR031814">
    <property type="entry name" value="ALG11_N"/>
</dbReference>
<dbReference type="AlphaFoldDB" id="L8GNP5"/>
<dbReference type="PANTHER" id="PTHR45919">
    <property type="entry name" value="GDP-MAN:MAN(3)GLCNAC(2)-PP-DOL ALPHA-1,2-MANNOSYLTRANSFERASE"/>
    <property type="match status" value="1"/>
</dbReference>
<evidence type="ECO:0000256" key="3">
    <source>
        <dbReference type="ARBA" id="ARBA00012645"/>
    </source>
</evidence>
<name>L8GNP5_ACACF</name>
<keyword evidence="9" id="KW-1133">Transmembrane helix</keyword>
<keyword evidence="8 12" id="KW-0256">Endoplasmic reticulum</keyword>
<evidence type="ECO:0000256" key="11">
    <source>
        <dbReference type="ARBA" id="ARBA00045065"/>
    </source>
</evidence>
<dbReference type="GO" id="GO:0006487">
    <property type="term" value="P:protein N-linked glycosylation"/>
    <property type="evidence" value="ECO:0007669"/>
    <property type="project" value="TreeGrafter"/>
</dbReference>
<feature type="domain" description="Glycosyl transferase family 1" evidence="13">
    <location>
        <begin position="228"/>
        <end position="399"/>
    </location>
</feature>
<dbReference type="EC" id="2.4.1.131" evidence="3 12"/>
<dbReference type="CDD" id="cd03806">
    <property type="entry name" value="GT4_ALG11-like"/>
    <property type="match status" value="1"/>
</dbReference>
<dbReference type="GeneID" id="14915089"/>
<comment type="catalytic activity">
    <reaction evidence="11 12">
        <text>an alpha-D-Man-(1-&gt;3)-[alpha-D-Man-(1-&gt;6)]-beta-D-Man-(1-&gt;4)-beta-D-GlcNAc-(1-&gt;4)-alpha-D-GlcNAc-diphospho-di-trans,poly-cis-dolichol + 2 GDP-alpha-D-mannose = an alpha-D-Man-(1-&gt;2)-alpha-D-Man-(1-&gt;2)-alpha-D-Man-(1-&gt;3)-[alpha-D-Man-(1-&gt;6)]-beta-D-Man-(1-&gt;4)-beta-D-GlcNAc-(1-&gt;4)-alpha-D-GlcNAc-diphospho-di-trans,poly-cis-dolichol + 2 GDP + 2 H(+)</text>
        <dbReference type="Rhea" id="RHEA:29523"/>
        <dbReference type="Rhea" id="RHEA-COMP:19515"/>
        <dbReference type="Rhea" id="RHEA-COMP:19516"/>
        <dbReference type="ChEBI" id="CHEBI:15378"/>
        <dbReference type="ChEBI" id="CHEBI:57527"/>
        <dbReference type="ChEBI" id="CHEBI:58189"/>
        <dbReference type="ChEBI" id="CHEBI:132511"/>
        <dbReference type="ChEBI" id="CHEBI:132515"/>
        <dbReference type="EC" id="2.4.1.131"/>
    </reaction>
    <physiologicalReaction direction="left-to-right" evidence="11 12">
        <dbReference type="Rhea" id="RHEA:29524"/>
    </physiologicalReaction>
</comment>
<keyword evidence="10" id="KW-0472">Membrane</keyword>
<sequence>MVLVVRRRLAAKRASLAPQGTLLVGFFHPYCNDGGGGERVLWCGVEALREALLRRNVPARFVIYTGDDAPAAAILAKTKTNFGIELPEGSVEFVRLTKREWVEKRRWPRFTILGQSLGSMLLTWEALQLCPPHLFVDTMGYAFGYWLVRVFGGCKVGSYVHYPTVSTDMIGRVTSVHKMVYYRAFAWLYGFMGGGAHAVMVNSSWTEAHIRSLWRIPSRFFQEIELDVAQRNNVIMSLAQFREEKDHKLQVRAFARLLQSPTFTRHAWADSVRLLLVGGCRGPADQQLLDEVAALALEKGVVNRVDFLKNVGWDELRRLLGHSAVGLHTMWCEHFGIGVVQMMAAGLVTIAHNSGGPKTDIVEHGQTGFLAATEEEYAECMERALVAKNERPEAHTDMQRSARRSAQRFSDEVFAEQFAACLVPLAVAAQ</sequence>
<evidence type="ECO:0000256" key="2">
    <source>
        <dbReference type="ARBA" id="ARBA00004922"/>
    </source>
</evidence>
<gene>
    <name evidence="15" type="ORF">ACA1_191520</name>
</gene>
<dbReference type="GO" id="GO:0004377">
    <property type="term" value="F:GDP-Man:Man(3)GlcNAc(2)-PP-Dol alpha-1,2-mannosyltransferase activity"/>
    <property type="evidence" value="ECO:0007669"/>
    <property type="project" value="UniProtKB-UniRule"/>
</dbReference>